<proteinExistence type="predicted"/>
<evidence type="ECO:0000313" key="2">
    <source>
        <dbReference type="Proteomes" id="UP000270094"/>
    </source>
</evidence>
<dbReference type="PANTHER" id="PTHR22727">
    <property type="entry name" value="PROTEIN CBG13728"/>
    <property type="match status" value="1"/>
</dbReference>
<organism evidence="1 2">
    <name type="scientific">Strongylus vulgaris</name>
    <name type="common">Blood worm</name>
    <dbReference type="NCBI Taxonomy" id="40348"/>
    <lineage>
        <taxon>Eukaryota</taxon>
        <taxon>Metazoa</taxon>
        <taxon>Ecdysozoa</taxon>
        <taxon>Nematoda</taxon>
        <taxon>Chromadorea</taxon>
        <taxon>Rhabditida</taxon>
        <taxon>Rhabditina</taxon>
        <taxon>Rhabditomorpha</taxon>
        <taxon>Strongyloidea</taxon>
        <taxon>Strongylidae</taxon>
        <taxon>Strongylus</taxon>
    </lineage>
</organism>
<name>A0A3P7IY10_STRVU</name>
<evidence type="ECO:0000313" key="1">
    <source>
        <dbReference type="EMBL" id="VDM70564.1"/>
    </source>
</evidence>
<keyword evidence="2" id="KW-1185">Reference proteome</keyword>
<dbReference type="EMBL" id="UYYB01016636">
    <property type="protein sequence ID" value="VDM70564.1"/>
    <property type="molecule type" value="Genomic_DNA"/>
</dbReference>
<accession>A0A3P7IY10</accession>
<gene>
    <name evidence="1" type="ORF">SVUK_LOCUS5562</name>
</gene>
<sequence length="286" mass="31088">MAPRDQPPSQQAPIAHFSIVFETTCAGSSCVLYMIESPMERTKTSQFRFLAAFNGTQPRRVWSHSILKRNSARFMVAFLRSGSTSGDDSILDQARILSINVTNVGTKGDKQGGGASRCLPCPSGQFGKCIPCPPGHFMTPGTHECALCPSNTVANASSDRIGIESCVACGENLHSLDGIACRSEGLISVIKDNKTLNYDLSSWVKKTWTTTAVKVFAREGTSYYHSFNFSLFNSEKVECKEVYDSNDAFSLADQNRETISGAACRLTVLPDIGSNRTKLAYVSPLL</sequence>
<dbReference type="SUPFAM" id="SSF57184">
    <property type="entry name" value="Growth factor receptor domain"/>
    <property type="match status" value="1"/>
</dbReference>
<dbReference type="PANTHER" id="PTHR22727:SF15">
    <property type="entry name" value="MRH DOMAIN-CONTAINING PROTEIN"/>
    <property type="match status" value="1"/>
</dbReference>
<reference evidence="1 2" key="1">
    <citation type="submission" date="2018-11" db="EMBL/GenBank/DDBJ databases">
        <authorList>
            <consortium name="Pathogen Informatics"/>
        </authorList>
    </citation>
    <scope>NUCLEOTIDE SEQUENCE [LARGE SCALE GENOMIC DNA]</scope>
</reference>
<dbReference type="Gene3D" id="2.10.50.10">
    <property type="entry name" value="Tumor Necrosis Factor Receptor, subunit A, domain 2"/>
    <property type="match status" value="1"/>
</dbReference>
<dbReference type="InterPro" id="IPR009030">
    <property type="entry name" value="Growth_fac_rcpt_cys_sf"/>
</dbReference>
<dbReference type="GO" id="GO:0016020">
    <property type="term" value="C:membrane"/>
    <property type="evidence" value="ECO:0007669"/>
    <property type="project" value="TreeGrafter"/>
</dbReference>
<dbReference type="Proteomes" id="UP000270094">
    <property type="component" value="Unassembled WGS sequence"/>
</dbReference>
<protein>
    <recommendedName>
        <fullName evidence="3">Tyrosine-protein kinase ephrin type A/B receptor-like domain-containing protein</fullName>
    </recommendedName>
</protein>
<dbReference type="InterPro" id="IPR039181">
    <property type="entry name" value="Elapor1/2"/>
</dbReference>
<evidence type="ECO:0008006" key="3">
    <source>
        <dbReference type="Google" id="ProtNLM"/>
    </source>
</evidence>
<dbReference type="AlphaFoldDB" id="A0A3P7IY10"/>
<dbReference type="OrthoDB" id="439917at2759"/>